<dbReference type="HOGENOM" id="CLU_051989_0_0_1"/>
<reference evidence="2 3" key="1">
    <citation type="submission" date="2015-01" db="EMBL/GenBank/DDBJ databases">
        <title>The Genome Sequence of Cladophialophora immunda CBS83496.</title>
        <authorList>
            <consortium name="The Broad Institute Genomics Platform"/>
            <person name="Cuomo C."/>
            <person name="de Hoog S."/>
            <person name="Gorbushina A."/>
            <person name="Stielow B."/>
            <person name="Teixiera M."/>
            <person name="Abouelleil A."/>
            <person name="Chapman S.B."/>
            <person name="Priest M."/>
            <person name="Young S.K."/>
            <person name="Wortman J."/>
            <person name="Nusbaum C."/>
            <person name="Birren B."/>
        </authorList>
    </citation>
    <scope>NUCLEOTIDE SEQUENCE [LARGE SCALE GENOMIC DNA]</scope>
    <source>
        <strain evidence="2 3">CBS 83496</strain>
    </source>
</reference>
<accession>A0A0D2C3Y3</accession>
<sequence length="284" mass="31686">MIRCGRPPWMHHPVILHLRDCPTLSAPDQRPTPVGASNPHPTTYPQFILFGDSITQFSSQVLFASLAEWYSRRLDVVNRGFSGYTAPMGYDILGQFFPSSDAAPPSPTTPRVQLMTVFFGANDACLPGHPQHVPLADYRTALRSIIKSRGVESHQTKCLLITPPPVDEWQLGSEERTAEHTATYASACRTVGREMGIPVLDLWTIFMNKAGWWEGSPGALTGSKKAPRNEVLGKLLNDGLHLTARGYKLMYEELVQVIKDQLPDQLPENLPMIFPEWRDKLGIL</sequence>
<dbReference type="SUPFAM" id="SSF52266">
    <property type="entry name" value="SGNH hydrolase"/>
    <property type="match status" value="1"/>
</dbReference>
<evidence type="ECO:0000313" key="2">
    <source>
        <dbReference type="EMBL" id="KIW25205.1"/>
    </source>
</evidence>
<dbReference type="CDD" id="cd01838">
    <property type="entry name" value="Isoamyl_acetate_hydrolase_like"/>
    <property type="match status" value="1"/>
</dbReference>
<dbReference type="PANTHER" id="PTHR14209:SF19">
    <property type="entry name" value="ISOAMYL ACETATE-HYDROLYZING ESTERASE 1 HOMOLOG"/>
    <property type="match status" value="1"/>
</dbReference>
<evidence type="ECO:0000259" key="1">
    <source>
        <dbReference type="Pfam" id="PF13472"/>
    </source>
</evidence>
<dbReference type="InterPro" id="IPR045136">
    <property type="entry name" value="Iah1-like"/>
</dbReference>
<protein>
    <recommendedName>
        <fullName evidence="1">SGNH hydrolase-type esterase domain-containing protein</fullName>
    </recommendedName>
</protein>
<name>A0A0D2C3Y3_9EURO</name>
<feature type="domain" description="SGNH hydrolase-type esterase" evidence="1">
    <location>
        <begin position="49"/>
        <end position="249"/>
    </location>
</feature>
<gene>
    <name evidence="2" type="ORF">PV07_08403</name>
</gene>
<evidence type="ECO:0000313" key="3">
    <source>
        <dbReference type="Proteomes" id="UP000054466"/>
    </source>
</evidence>
<dbReference type="VEuPathDB" id="FungiDB:PV07_08403"/>
<dbReference type="Pfam" id="PF13472">
    <property type="entry name" value="Lipase_GDSL_2"/>
    <property type="match status" value="1"/>
</dbReference>
<dbReference type="GeneID" id="27347597"/>
<dbReference type="Proteomes" id="UP000054466">
    <property type="component" value="Unassembled WGS sequence"/>
</dbReference>
<dbReference type="InterPro" id="IPR013830">
    <property type="entry name" value="SGNH_hydro"/>
</dbReference>
<dbReference type="InterPro" id="IPR036514">
    <property type="entry name" value="SGNH_hydro_sf"/>
</dbReference>
<dbReference type="Gene3D" id="3.40.50.1110">
    <property type="entry name" value="SGNH hydrolase"/>
    <property type="match status" value="1"/>
</dbReference>
<dbReference type="AlphaFoldDB" id="A0A0D2C3Y3"/>
<dbReference type="PANTHER" id="PTHR14209">
    <property type="entry name" value="ISOAMYL ACETATE-HYDROLYZING ESTERASE 1"/>
    <property type="match status" value="1"/>
</dbReference>
<dbReference type="STRING" id="569365.A0A0D2C3Y3"/>
<dbReference type="RefSeq" id="XP_016245421.1">
    <property type="nucleotide sequence ID" value="XM_016395565.1"/>
</dbReference>
<proteinExistence type="predicted"/>
<dbReference type="EMBL" id="KN847044">
    <property type="protein sequence ID" value="KIW25205.1"/>
    <property type="molecule type" value="Genomic_DNA"/>
</dbReference>
<dbReference type="OrthoDB" id="671439at2759"/>
<keyword evidence="3" id="KW-1185">Reference proteome</keyword>
<organism evidence="2 3">
    <name type="scientific">Cladophialophora immunda</name>
    <dbReference type="NCBI Taxonomy" id="569365"/>
    <lineage>
        <taxon>Eukaryota</taxon>
        <taxon>Fungi</taxon>
        <taxon>Dikarya</taxon>
        <taxon>Ascomycota</taxon>
        <taxon>Pezizomycotina</taxon>
        <taxon>Eurotiomycetes</taxon>
        <taxon>Chaetothyriomycetidae</taxon>
        <taxon>Chaetothyriales</taxon>
        <taxon>Herpotrichiellaceae</taxon>
        <taxon>Cladophialophora</taxon>
    </lineage>
</organism>